<keyword evidence="3" id="KW-0210">Decarboxylase</keyword>
<keyword evidence="2" id="KW-0949">S-adenosyl-L-methionine</keyword>
<evidence type="ECO:0000256" key="6">
    <source>
        <dbReference type="ARBA" id="ARBA00023115"/>
    </source>
</evidence>
<keyword evidence="6" id="KW-0620">Polyamine biosynthesis</keyword>
<reference evidence="11" key="1">
    <citation type="journal article" date="2014" name="Front. Microbiol.">
        <title>High frequency of phylogenetically diverse reductive dehalogenase-homologous genes in deep subseafloor sedimentary metagenomes.</title>
        <authorList>
            <person name="Kawai M."/>
            <person name="Futagami T."/>
            <person name="Toyoda A."/>
            <person name="Takaki Y."/>
            <person name="Nishi S."/>
            <person name="Hori S."/>
            <person name="Arai W."/>
            <person name="Tsubouchi T."/>
            <person name="Morono Y."/>
            <person name="Uchiyama I."/>
            <person name="Ito T."/>
            <person name="Fujiyama A."/>
            <person name="Inagaki F."/>
            <person name="Takami H."/>
        </authorList>
    </citation>
    <scope>NUCLEOTIDE SEQUENCE</scope>
    <source>
        <strain evidence="11">Expedition CK06-06</strain>
    </source>
</reference>
<evidence type="ECO:0008006" key="12">
    <source>
        <dbReference type="Google" id="ProtNLM"/>
    </source>
</evidence>
<dbReference type="Gene3D" id="3.30.360.110">
    <property type="entry name" value="S-adenosylmethionine decarboxylase domain"/>
    <property type="match status" value="1"/>
</dbReference>
<keyword evidence="7" id="KW-0865">Zymogen</keyword>
<keyword evidence="10" id="KW-0670">Pyruvate</keyword>
<keyword evidence="8" id="KW-0456">Lyase</keyword>
<dbReference type="InterPro" id="IPR017716">
    <property type="entry name" value="S-AdoMet_deCOase_pro-enz"/>
</dbReference>
<accession>X1PQ88</accession>
<evidence type="ECO:0000313" key="11">
    <source>
        <dbReference type="EMBL" id="GAI58422.1"/>
    </source>
</evidence>
<name>X1PQ88_9ZZZZ</name>
<evidence type="ECO:0000256" key="7">
    <source>
        <dbReference type="ARBA" id="ARBA00023145"/>
    </source>
</evidence>
<dbReference type="AlphaFoldDB" id="X1PQ88"/>
<sequence>RYYSKCEQFDYAGTHLLLELWGATNITSLAKVRKALIDSIAACGATLLEIRLHRFSPSQGISGVAIIKESHLSIHTWPEFGYAAIDIFVCGEVNPYKAIPVLKKAFKPKKTQLLELKRGILE</sequence>
<dbReference type="InterPro" id="IPR016067">
    <property type="entry name" value="S-AdoMet_deCO2ase_core"/>
</dbReference>
<dbReference type="NCBIfam" id="TIGR03330">
    <property type="entry name" value="SAM_DCase_Bsu"/>
    <property type="match status" value="1"/>
</dbReference>
<evidence type="ECO:0000256" key="10">
    <source>
        <dbReference type="ARBA" id="ARBA00023317"/>
    </source>
</evidence>
<evidence type="ECO:0000256" key="1">
    <source>
        <dbReference type="ARBA" id="ARBA00001928"/>
    </source>
</evidence>
<dbReference type="GO" id="GO:0004014">
    <property type="term" value="F:adenosylmethionine decarboxylase activity"/>
    <property type="evidence" value="ECO:0007669"/>
    <property type="project" value="InterPro"/>
</dbReference>
<dbReference type="GO" id="GO:0008295">
    <property type="term" value="P:spermidine biosynthetic process"/>
    <property type="evidence" value="ECO:0007669"/>
    <property type="project" value="UniProtKB-KW"/>
</dbReference>
<evidence type="ECO:0000256" key="4">
    <source>
        <dbReference type="ARBA" id="ARBA00022813"/>
    </source>
</evidence>
<organism evidence="11">
    <name type="scientific">marine sediment metagenome</name>
    <dbReference type="NCBI Taxonomy" id="412755"/>
    <lineage>
        <taxon>unclassified sequences</taxon>
        <taxon>metagenomes</taxon>
        <taxon>ecological metagenomes</taxon>
    </lineage>
</organism>
<dbReference type="PANTHER" id="PTHR33866">
    <property type="entry name" value="S-ADENOSYLMETHIONINE DECARBOXYLASE PROENZYME"/>
    <property type="match status" value="1"/>
</dbReference>
<protein>
    <recommendedName>
        <fullName evidence="12">Adenosylmethionine decarboxylase</fullName>
    </recommendedName>
</protein>
<proteinExistence type="inferred from homology"/>
<dbReference type="InterPro" id="IPR003826">
    <property type="entry name" value="AdoMetDC_fam_prok"/>
</dbReference>
<evidence type="ECO:0000256" key="9">
    <source>
        <dbReference type="ARBA" id="ARBA00023270"/>
    </source>
</evidence>
<dbReference type="Pfam" id="PF02675">
    <property type="entry name" value="AdoMet_dc"/>
    <property type="match status" value="1"/>
</dbReference>
<keyword evidence="5" id="KW-0745">Spermidine biosynthesis</keyword>
<gene>
    <name evidence="11" type="ORF">S06H3_57351</name>
</gene>
<feature type="non-terminal residue" evidence="11">
    <location>
        <position position="1"/>
    </location>
</feature>
<dbReference type="EMBL" id="BARV01037007">
    <property type="protein sequence ID" value="GAI58422.1"/>
    <property type="molecule type" value="Genomic_DNA"/>
</dbReference>
<comment type="caution">
    <text evidence="11">The sequence shown here is derived from an EMBL/GenBank/DDBJ whole genome shotgun (WGS) entry which is preliminary data.</text>
</comment>
<dbReference type="Gene3D" id="3.30.160.750">
    <property type="match status" value="1"/>
</dbReference>
<evidence type="ECO:0000256" key="2">
    <source>
        <dbReference type="ARBA" id="ARBA00022691"/>
    </source>
</evidence>
<keyword evidence="4" id="KW-0068">Autocatalytic cleavage</keyword>
<evidence type="ECO:0000256" key="5">
    <source>
        <dbReference type="ARBA" id="ARBA00023066"/>
    </source>
</evidence>
<comment type="cofactor">
    <cofactor evidence="1">
        <name>pyruvate</name>
        <dbReference type="ChEBI" id="CHEBI:15361"/>
    </cofactor>
</comment>
<evidence type="ECO:0000256" key="8">
    <source>
        <dbReference type="ARBA" id="ARBA00023239"/>
    </source>
</evidence>
<keyword evidence="9" id="KW-0704">Schiff base</keyword>
<dbReference type="PANTHER" id="PTHR33866:SF2">
    <property type="entry name" value="S-ADENOSYLMETHIONINE DECARBOXYLASE PROENZYME"/>
    <property type="match status" value="1"/>
</dbReference>
<dbReference type="InterPro" id="IPR042284">
    <property type="entry name" value="AdoMetDC_N"/>
</dbReference>
<dbReference type="InterPro" id="IPR042286">
    <property type="entry name" value="AdoMetDC_C"/>
</dbReference>
<dbReference type="SUPFAM" id="SSF56276">
    <property type="entry name" value="S-adenosylmethionine decarboxylase"/>
    <property type="match status" value="1"/>
</dbReference>
<dbReference type="GO" id="GO:0005829">
    <property type="term" value="C:cytosol"/>
    <property type="evidence" value="ECO:0007669"/>
    <property type="project" value="TreeGrafter"/>
</dbReference>
<evidence type="ECO:0000256" key="3">
    <source>
        <dbReference type="ARBA" id="ARBA00022793"/>
    </source>
</evidence>
<dbReference type="HAMAP" id="MF_00464">
    <property type="entry name" value="AdoMetDC_1"/>
    <property type="match status" value="1"/>
</dbReference>